<keyword evidence="1" id="KW-0732">Signal</keyword>
<evidence type="ECO:0000313" key="3">
    <source>
        <dbReference type="EMBL" id="WRS40721.1"/>
    </source>
</evidence>
<evidence type="ECO:0000256" key="1">
    <source>
        <dbReference type="SAM" id="SignalP"/>
    </source>
</evidence>
<keyword evidence="4" id="KW-1185">Reference proteome</keyword>
<dbReference type="InterPro" id="IPR028096">
    <property type="entry name" value="EfeO_Cupredoxin"/>
</dbReference>
<dbReference type="SUPFAM" id="SSF49503">
    <property type="entry name" value="Cupredoxins"/>
    <property type="match status" value="1"/>
</dbReference>
<feature type="signal peptide" evidence="1">
    <location>
        <begin position="1"/>
        <end position="30"/>
    </location>
</feature>
<dbReference type="Pfam" id="PF13473">
    <property type="entry name" value="Cupredoxin_1"/>
    <property type="match status" value="1"/>
</dbReference>
<evidence type="ECO:0000259" key="2">
    <source>
        <dbReference type="Pfam" id="PF13473"/>
    </source>
</evidence>
<accession>A0ABZ1CPD8</accession>
<protein>
    <submittedName>
        <fullName evidence="3">Cupredoxin domain-containing protein</fullName>
    </submittedName>
</protein>
<organism evidence="3 4">
    <name type="scientific">Thiobacillus sedimenti</name>
    <dbReference type="NCBI Taxonomy" id="3110231"/>
    <lineage>
        <taxon>Bacteria</taxon>
        <taxon>Pseudomonadati</taxon>
        <taxon>Pseudomonadota</taxon>
        <taxon>Betaproteobacteria</taxon>
        <taxon>Nitrosomonadales</taxon>
        <taxon>Thiobacillaceae</taxon>
        <taxon>Thiobacillus</taxon>
    </lineage>
</organism>
<proteinExistence type="predicted"/>
<reference evidence="3 4" key="1">
    <citation type="submission" date="2023-12" db="EMBL/GenBank/DDBJ databases">
        <title>Thiobacillus sedimentum sp. nov., a chemolithoautotrophic sulfur-oxidizing bacterium isolated from freshwater sediment.</title>
        <authorList>
            <person name="Luo J."/>
            <person name="Dai C."/>
        </authorList>
    </citation>
    <scope>NUCLEOTIDE SEQUENCE [LARGE SCALE GENOMIC DNA]</scope>
    <source>
        <strain evidence="3 4">SCUT-2</strain>
    </source>
</reference>
<dbReference type="EMBL" id="CP141769">
    <property type="protein sequence ID" value="WRS40721.1"/>
    <property type="molecule type" value="Genomic_DNA"/>
</dbReference>
<feature type="domain" description="EfeO-type cupredoxin-like" evidence="2">
    <location>
        <begin position="14"/>
        <end position="118"/>
    </location>
</feature>
<dbReference type="Gene3D" id="2.60.40.420">
    <property type="entry name" value="Cupredoxins - blue copper proteins"/>
    <property type="match status" value="1"/>
</dbReference>
<gene>
    <name evidence="3" type="ORF">VA613_09675</name>
</gene>
<dbReference type="RefSeq" id="WP_296657328.1">
    <property type="nucleotide sequence ID" value="NZ_CP141769.1"/>
</dbReference>
<feature type="chain" id="PRO_5045938225" evidence="1">
    <location>
        <begin position="31"/>
        <end position="119"/>
    </location>
</feature>
<dbReference type="Proteomes" id="UP001334732">
    <property type="component" value="Chromosome"/>
</dbReference>
<dbReference type="InterPro" id="IPR008972">
    <property type="entry name" value="Cupredoxin"/>
</dbReference>
<evidence type="ECO:0000313" key="4">
    <source>
        <dbReference type="Proteomes" id="UP001334732"/>
    </source>
</evidence>
<name>A0ABZ1CPD8_9PROT</name>
<sequence>MTLRFSAFVGLVSAALAAAVFLLAPAQAGAAELPAYTVVAKNGRLIPNILNVPAGVRFKIVVRNEGRDAIEFESLQLRKEKVLAPGAESFVVIAPLKPGEYDFFDEFHPDTGRSRIVVK</sequence>